<accession>A0ABV4CPM9</accession>
<keyword evidence="2" id="KW-1185">Reference proteome</keyword>
<proteinExistence type="predicted"/>
<gene>
    <name evidence="1" type="ORF">AB8O55_21960</name>
</gene>
<comment type="caution">
    <text evidence="1">The sequence shown here is derived from an EMBL/GenBank/DDBJ whole genome shotgun (WGS) entry which is preliminary data.</text>
</comment>
<evidence type="ECO:0000313" key="1">
    <source>
        <dbReference type="EMBL" id="MEY8042087.1"/>
    </source>
</evidence>
<dbReference type="Proteomes" id="UP001564626">
    <property type="component" value="Unassembled WGS sequence"/>
</dbReference>
<evidence type="ECO:0000313" key="2">
    <source>
        <dbReference type="Proteomes" id="UP001564626"/>
    </source>
</evidence>
<sequence length="157" mass="17649">MDTFRRVLALHDDPDQQCTGSDLELAALGCVRRLRSHDDLAQAAADPQRHAARDEALAHAAFLRIPPQVLTGRTDHGAYFPMACFNAAGSSADGVLTPYQAATFICGVGYYEPTEERALLTAMREYRIRYEDEPEHRPELDGEITRRLRAWLRDFTS</sequence>
<organism evidence="1 2">
    <name type="scientific">Saccharopolyspora cebuensis</name>
    <dbReference type="NCBI Taxonomy" id="418759"/>
    <lineage>
        <taxon>Bacteria</taxon>
        <taxon>Bacillati</taxon>
        <taxon>Actinomycetota</taxon>
        <taxon>Actinomycetes</taxon>
        <taxon>Pseudonocardiales</taxon>
        <taxon>Pseudonocardiaceae</taxon>
        <taxon>Saccharopolyspora</taxon>
    </lineage>
</organism>
<dbReference type="EMBL" id="JBGEHV010000048">
    <property type="protein sequence ID" value="MEY8042087.1"/>
    <property type="molecule type" value="Genomic_DNA"/>
</dbReference>
<reference evidence="1 2" key="1">
    <citation type="submission" date="2024-08" db="EMBL/GenBank/DDBJ databases">
        <title>Genome mining of Saccharopolyspora cebuensis PGLac3 from Nigerian medicinal plant.</title>
        <authorList>
            <person name="Ezeobiora C.E."/>
            <person name="Igbokwe N.H."/>
            <person name="Amin D.H."/>
            <person name="Mendie U.E."/>
        </authorList>
    </citation>
    <scope>NUCLEOTIDE SEQUENCE [LARGE SCALE GENOMIC DNA]</scope>
    <source>
        <strain evidence="1 2">PGLac3</strain>
    </source>
</reference>
<dbReference type="RefSeq" id="WP_345362945.1">
    <property type="nucleotide sequence ID" value="NZ_BAABII010000007.1"/>
</dbReference>
<name>A0ABV4CPM9_9PSEU</name>
<protein>
    <submittedName>
        <fullName evidence="1">Uncharacterized protein</fullName>
    </submittedName>
</protein>